<reference evidence="1" key="1">
    <citation type="submission" date="2022-08" db="UniProtKB">
        <authorList>
            <consortium name="EnsemblMetazoa"/>
        </authorList>
    </citation>
    <scope>IDENTIFICATION</scope>
</reference>
<accession>A0A8W7NZL6</accession>
<sequence length="221" mass="24466">MRAPTCVITLYSRYTWRFSLSDLPRQSAQKHCNTNGVGICSTSSRGSISKDIYAHEKFVRVLLLIPFERAAHALHRLQQSAGVERLYRVGRLVPRKAVVQLVQRFAYQLPHISLTIAEPSDALDDRPYGAACVSYPFTCFSCNPSSLPFQLCPPSASGPSEPAPSREPFCLVLIALCSSCPCPCSSCSGRHRFSAFALCNVSSRNSTRWCKLCVKFGAKRK</sequence>
<dbReference type="Proteomes" id="UP000075882">
    <property type="component" value="Unassembled WGS sequence"/>
</dbReference>
<protein>
    <submittedName>
        <fullName evidence="1">Uncharacterized protein</fullName>
    </submittedName>
</protein>
<organism evidence="1">
    <name type="scientific">Anopheles coluzzii</name>
    <name type="common">African malaria mosquito</name>
    <dbReference type="NCBI Taxonomy" id="1518534"/>
    <lineage>
        <taxon>Eukaryota</taxon>
        <taxon>Metazoa</taxon>
        <taxon>Ecdysozoa</taxon>
        <taxon>Arthropoda</taxon>
        <taxon>Hexapoda</taxon>
        <taxon>Insecta</taxon>
        <taxon>Pterygota</taxon>
        <taxon>Neoptera</taxon>
        <taxon>Endopterygota</taxon>
        <taxon>Diptera</taxon>
        <taxon>Nematocera</taxon>
        <taxon>Culicoidea</taxon>
        <taxon>Culicidae</taxon>
        <taxon>Anophelinae</taxon>
        <taxon>Anopheles</taxon>
    </lineage>
</organism>
<proteinExistence type="predicted"/>
<dbReference type="AlphaFoldDB" id="A0A8W7NZL6"/>
<dbReference type="EnsemblMetazoa" id="ACOM023250-RA">
    <property type="protein sequence ID" value="ACOM023250-PA.1"/>
    <property type="gene ID" value="ACOM023250"/>
</dbReference>
<name>A0A8W7NZL6_ANOCL</name>
<evidence type="ECO:0000313" key="1">
    <source>
        <dbReference type="EnsemblMetazoa" id="ACOM023250-PA.1"/>
    </source>
</evidence>